<dbReference type="Proteomes" id="UP000202921">
    <property type="component" value="Segment"/>
</dbReference>
<dbReference type="RefSeq" id="NP_059329.1">
    <property type="nucleotide sequence ID" value="NC_002331.1"/>
</dbReference>
<reference evidence="1 2" key="1">
    <citation type="journal article" date="1999" name="Virology">
        <title>Sequence analysis of the Xestia c-nigrum granulovirus genome.</title>
        <authorList>
            <person name="Hayakawa T."/>
            <person name="Ko R."/>
            <person name="Okano K."/>
            <person name="Seong S.I."/>
            <person name="Goto C."/>
            <person name="Maeda S."/>
        </authorList>
    </citation>
    <scope>NUCLEOTIDE SEQUENCE [LARGE SCALE GENOMIC DNA]</scope>
</reference>
<dbReference type="KEGG" id="vg:1442415"/>
<organism evidence="1 2">
    <name type="scientific">Xestia c-nigrum granulosis virus</name>
    <name type="common">XnGV</name>
    <name type="synonym">Xestia c-nigrum granulovirus</name>
    <dbReference type="NCBI Taxonomy" id="51677"/>
    <lineage>
        <taxon>Viruses</taxon>
        <taxon>Viruses incertae sedis</taxon>
        <taxon>Naldaviricetes</taxon>
        <taxon>Lefavirales</taxon>
        <taxon>Baculoviridae</taxon>
        <taxon>Betabaculovirus</taxon>
        <taxon>Betabaculovirus xecnigri</taxon>
    </lineage>
</organism>
<evidence type="ECO:0000313" key="2">
    <source>
        <dbReference type="Proteomes" id="UP000202921"/>
    </source>
</evidence>
<evidence type="ECO:0000313" key="1">
    <source>
        <dbReference type="EMBL" id="AAF05295.1"/>
    </source>
</evidence>
<protein>
    <submittedName>
        <fullName evidence="1">ORF181</fullName>
    </submittedName>
</protein>
<name>Q9PYL5_GVXN</name>
<sequence length="110" mass="12585">MMMTEYVECDAESVPEFVSVRSCETERYTNNSLLGRVLSMARRVVEQEELRGDHDGVLAQILRHNPLHMLSPDKLLLARRLLTAILSSDFSTAIDRLLHFLLDNKAENDL</sequence>
<keyword evidence="2" id="KW-1185">Reference proteome</keyword>
<organismHost>
    <name type="scientific">Xestia</name>
    <dbReference type="NCBI Taxonomy" id="320016"/>
</organismHost>
<accession>Q9PYL5</accession>
<dbReference type="GeneID" id="1442415"/>
<gene>
    <name evidence="1" type="primary">ORF181</name>
</gene>
<proteinExistence type="predicted"/>
<dbReference type="EMBL" id="AF162221">
    <property type="protein sequence ID" value="AAF05295.1"/>
    <property type="molecule type" value="Genomic_DNA"/>
</dbReference>